<proteinExistence type="predicted"/>
<dbReference type="PANTHER" id="PTHR38074:SF1">
    <property type="entry name" value="ALTERED INHERITANCE OF MITOCHONDRIA PROTEIN 24, MITOCHONDRIAL"/>
    <property type="match status" value="1"/>
</dbReference>
<accession>A0A8J7DNH1</accession>
<evidence type="ECO:0000313" key="1">
    <source>
        <dbReference type="EMBL" id="MBE9114579.1"/>
    </source>
</evidence>
<dbReference type="Gene3D" id="3.60.160.10">
    <property type="entry name" value="Mitochondrial biogenesis AIM24"/>
    <property type="match status" value="1"/>
</dbReference>
<dbReference type="Proteomes" id="UP000654482">
    <property type="component" value="Unassembled WGS sequence"/>
</dbReference>
<name>A0A8J7DNH1_9CYAN</name>
<gene>
    <name evidence="1" type="ORF">IQ249_01595</name>
</gene>
<dbReference type="EMBL" id="JADEWZ010000002">
    <property type="protein sequence ID" value="MBE9114579.1"/>
    <property type="molecule type" value="Genomic_DNA"/>
</dbReference>
<comment type="caution">
    <text evidence="1">The sequence shown here is derived from an EMBL/GenBank/DDBJ whole genome shotgun (WGS) entry which is preliminary data.</text>
</comment>
<dbReference type="InterPro" id="IPR016031">
    <property type="entry name" value="Trp_RNA-bd_attenuator-like_dom"/>
</dbReference>
<keyword evidence="2" id="KW-1185">Reference proteome</keyword>
<dbReference type="SUPFAM" id="SSF51219">
    <property type="entry name" value="TRAP-like"/>
    <property type="match status" value="1"/>
</dbReference>
<dbReference type="InterPro" id="IPR036983">
    <property type="entry name" value="AIM24_sf"/>
</dbReference>
<dbReference type="InterPro" id="IPR002838">
    <property type="entry name" value="AIM24"/>
</dbReference>
<reference evidence="1" key="1">
    <citation type="submission" date="2020-10" db="EMBL/GenBank/DDBJ databases">
        <authorList>
            <person name="Castelo-Branco R."/>
            <person name="Eusebio N."/>
            <person name="Adriana R."/>
            <person name="Vieira A."/>
            <person name="Brugerolle De Fraissinette N."/>
            <person name="Rezende De Castro R."/>
            <person name="Schneider M.P."/>
            <person name="Vasconcelos V."/>
            <person name="Leao P.N."/>
        </authorList>
    </citation>
    <scope>NUCLEOTIDE SEQUENCE</scope>
    <source>
        <strain evidence="1">LEGE 07157</strain>
    </source>
</reference>
<sequence>MTLFKLKNDRLLETILKQEKVMALAGSMVAYEGSVKFEKALLGGEGLLGVVKRKFTSETVDLMVCKGTGTIYFAHKAKEVSVISLEGEKLVVESSNLLASDDSLKTDVAFAGLRGATSGQGLFTTTLEGIGSVALLSEGNLIMLEVSSSYPLCVDPDAFVGYKGNVRQEFIFDVNWKTVVGETSGETYQLKFTGSGVVYIQPSERQKPQS</sequence>
<protein>
    <submittedName>
        <fullName evidence="1">AIM24 family protein</fullName>
    </submittedName>
</protein>
<evidence type="ECO:0000313" key="2">
    <source>
        <dbReference type="Proteomes" id="UP000654482"/>
    </source>
</evidence>
<dbReference type="RefSeq" id="WP_194027672.1">
    <property type="nucleotide sequence ID" value="NZ_JADEWZ010000002.1"/>
</dbReference>
<dbReference type="Pfam" id="PF01987">
    <property type="entry name" value="AIM24"/>
    <property type="match status" value="1"/>
</dbReference>
<dbReference type="PANTHER" id="PTHR38074">
    <property type="entry name" value="ALTERED INHERITANCE OF MITOCHONDRIA PROTEIN 24, MITOCHONDRIAL"/>
    <property type="match status" value="1"/>
</dbReference>
<dbReference type="AlphaFoldDB" id="A0A8J7DNH1"/>
<organism evidence="1 2">
    <name type="scientific">Lusitaniella coriacea LEGE 07157</name>
    <dbReference type="NCBI Taxonomy" id="945747"/>
    <lineage>
        <taxon>Bacteria</taxon>
        <taxon>Bacillati</taxon>
        <taxon>Cyanobacteriota</taxon>
        <taxon>Cyanophyceae</taxon>
        <taxon>Spirulinales</taxon>
        <taxon>Lusitaniellaceae</taxon>
        <taxon>Lusitaniella</taxon>
    </lineage>
</organism>